<dbReference type="RefSeq" id="WP_048102162.1">
    <property type="nucleotide sequence ID" value="NZ_LKBH01000262.1"/>
</dbReference>
<dbReference type="PROSITE" id="PS01031">
    <property type="entry name" value="SHSP"/>
    <property type="match status" value="1"/>
</dbReference>
<dbReference type="NCBIfam" id="NF041800">
    <property type="entry name" value="Hsp20"/>
    <property type="match status" value="1"/>
</dbReference>
<dbReference type="EMBL" id="LKBH01000262">
    <property type="protein sequence ID" value="KQB34304.1"/>
    <property type="molecule type" value="Genomic_DNA"/>
</dbReference>
<dbReference type="InterPro" id="IPR008978">
    <property type="entry name" value="HSP20-like_chaperone"/>
</dbReference>
<evidence type="ECO:0000259" key="4">
    <source>
        <dbReference type="PROSITE" id="PS51203"/>
    </source>
</evidence>
<organism evidence="5 6">
    <name type="scientific">Acidiplasma cupricumulans</name>
    <dbReference type="NCBI Taxonomy" id="312540"/>
    <lineage>
        <taxon>Archaea</taxon>
        <taxon>Methanobacteriati</taxon>
        <taxon>Thermoplasmatota</taxon>
        <taxon>Thermoplasmata</taxon>
        <taxon>Thermoplasmatales</taxon>
        <taxon>Ferroplasmaceae</taxon>
        <taxon>Acidiplasma</taxon>
    </lineage>
</organism>
<evidence type="ECO:0000259" key="3">
    <source>
        <dbReference type="PROSITE" id="PS01031"/>
    </source>
</evidence>
<dbReference type="InterPro" id="IPR007052">
    <property type="entry name" value="CS_dom"/>
</dbReference>
<dbReference type="GeneID" id="84221847"/>
<reference evidence="5 6" key="1">
    <citation type="submission" date="2015-09" db="EMBL/GenBank/DDBJ databases">
        <title>Heavy metals and arsenic resistance mechanisms in polyextremophilic archaea of the family Ferroplasmaceae.</title>
        <authorList>
            <person name="Bulaev A.G."/>
            <person name="Kanygina A.V."/>
        </authorList>
    </citation>
    <scope>NUCLEOTIDE SEQUENCE [LARGE SCALE GENOMIC DNA]</scope>
    <source>
        <strain evidence="5 6">BH2</strain>
    </source>
</reference>
<dbReference type="CDD" id="cd06464">
    <property type="entry name" value="ACD_sHsps-like"/>
    <property type="match status" value="1"/>
</dbReference>
<dbReference type="AlphaFoldDB" id="A0A0Q0RGN7"/>
<proteinExistence type="inferred from homology"/>
<evidence type="ECO:0000256" key="2">
    <source>
        <dbReference type="RuleBase" id="RU003616"/>
    </source>
</evidence>
<comment type="similarity">
    <text evidence="1 2">Belongs to the small heat shock protein (HSP20) family.</text>
</comment>
<name>A0A0Q0RGN7_9ARCH</name>
<dbReference type="InterPro" id="IPR002068">
    <property type="entry name" value="A-crystallin/Hsp20_dom"/>
</dbReference>
<protein>
    <submittedName>
        <fullName evidence="5">Molecular chaperone</fullName>
    </submittedName>
</protein>
<dbReference type="SUPFAM" id="SSF49764">
    <property type="entry name" value="HSP20-like chaperones"/>
    <property type="match status" value="1"/>
</dbReference>
<evidence type="ECO:0000313" key="5">
    <source>
        <dbReference type="EMBL" id="KQB34304.1"/>
    </source>
</evidence>
<sequence>MVDKKYDDWDDIFDELYDEFGFDMRRINNEIAKFWESVMKGNSNAKVMGPYVYGFTYKIGPDGKPTFQEFGNVPRRLGFNENIKEGFREPLTDINEDNKNIYITYELPGVDKSDIKLTVNEYNVELTVDTDKRKYYKNIEFNTPVDVNSVSAKFTNGVLDVTISKTGGRNSGKTVKID</sequence>
<dbReference type="Proteomes" id="UP000050301">
    <property type="component" value="Unassembled WGS sequence"/>
</dbReference>
<gene>
    <name evidence="5" type="ORF">AOG55_00975</name>
</gene>
<dbReference type="Pfam" id="PF00011">
    <property type="entry name" value="HSP20"/>
    <property type="match status" value="1"/>
</dbReference>
<keyword evidence="6" id="KW-1185">Reference proteome</keyword>
<evidence type="ECO:0000313" key="6">
    <source>
        <dbReference type="Proteomes" id="UP000050301"/>
    </source>
</evidence>
<feature type="domain" description="CS" evidence="4">
    <location>
        <begin position="87"/>
        <end position="178"/>
    </location>
</feature>
<dbReference type="Gene3D" id="2.60.40.790">
    <property type="match status" value="1"/>
</dbReference>
<dbReference type="PROSITE" id="PS51203">
    <property type="entry name" value="CS"/>
    <property type="match status" value="1"/>
</dbReference>
<dbReference type="InParanoid" id="A0A0Q0RGN7"/>
<accession>A0A0Q0RGN7</accession>
<comment type="caution">
    <text evidence="5">The sequence shown here is derived from an EMBL/GenBank/DDBJ whole genome shotgun (WGS) entry which is preliminary data.</text>
</comment>
<evidence type="ECO:0000256" key="1">
    <source>
        <dbReference type="PROSITE-ProRule" id="PRU00285"/>
    </source>
</evidence>
<feature type="domain" description="SHSP" evidence="3">
    <location>
        <begin position="82"/>
        <end position="178"/>
    </location>
</feature>